<feature type="domain" description="Gp5/Type VI secretion system Vgr protein OB-fold" evidence="1">
    <location>
        <begin position="9"/>
        <end position="76"/>
    </location>
</feature>
<dbReference type="EMBL" id="LT594323">
    <property type="protein sequence ID" value="SBT43181.1"/>
    <property type="molecule type" value="Genomic_DNA"/>
</dbReference>
<dbReference type="SUPFAM" id="SSF69255">
    <property type="entry name" value="gp5 N-terminal domain-like"/>
    <property type="match status" value="1"/>
</dbReference>
<evidence type="ECO:0000313" key="2">
    <source>
        <dbReference type="EMBL" id="SBT43181.1"/>
    </source>
</evidence>
<gene>
    <name evidence="2" type="ORF">GA0070611_2231</name>
</gene>
<dbReference type="Proteomes" id="UP000199385">
    <property type="component" value="Chromosome I"/>
</dbReference>
<dbReference type="PATRIC" id="fig|261654.4.peg.2274"/>
<dbReference type="RefSeq" id="WP_091662056.1">
    <property type="nucleotide sequence ID" value="NZ_LT594323.1"/>
</dbReference>
<evidence type="ECO:0000313" key="3">
    <source>
        <dbReference type="Proteomes" id="UP000199385"/>
    </source>
</evidence>
<accession>A0A1A8ZH78</accession>
<proteinExistence type="predicted"/>
<name>A0A1A8ZH78_9ACTN</name>
<reference evidence="3" key="1">
    <citation type="submission" date="2016-06" db="EMBL/GenBank/DDBJ databases">
        <authorList>
            <person name="Varghese N."/>
            <person name="Submissions Spin"/>
        </authorList>
    </citation>
    <scope>NUCLEOTIDE SEQUENCE [LARGE SCALE GENOMIC DNA]</scope>
    <source>
        <strain evidence="3">DSM 44815</strain>
    </source>
</reference>
<keyword evidence="3" id="KW-1185">Reference proteome</keyword>
<dbReference type="InterPro" id="IPR006531">
    <property type="entry name" value="Gp5/Vgr_OB"/>
</dbReference>
<protein>
    <recommendedName>
        <fullName evidence="1">Gp5/Type VI secretion system Vgr protein OB-fold domain-containing protein</fullName>
    </recommendedName>
</protein>
<evidence type="ECO:0000259" key="1">
    <source>
        <dbReference type="Pfam" id="PF04717"/>
    </source>
</evidence>
<sequence>MADQYFGKYSGVVKDNRDADKLGIVQVSVPTVFPAEEQVPARAALPYGMFFVPPKDMNVWVEFEGGDSNSPLWTGVQHVPGSWAPEAAKNPPTVRAFRTAAGHLLIFDDTEGSESVVLTDGVNAHRLTFDADGVVLTDGKNSHSITLDANGITVTDGVNHHEIELGSSAVTVKHGAGVAKVTLEAASAKAEAGAAKVELGPAGATVDGPVIMLGAGASLPLLRLGDQGIGNLGAPVPITITTQTKVIA</sequence>
<dbReference type="OrthoDB" id="9762420at2"/>
<dbReference type="STRING" id="261654.GA0070611_2231"/>
<dbReference type="AlphaFoldDB" id="A0A1A8ZH78"/>
<dbReference type="SUPFAM" id="SSF69349">
    <property type="entry name" value="Phage fibre proteins"/>
    <property type="match status" value="1"/>
</dbReference>
<organism evidence="2 3">
    <name type="scientific">Micromonospora auratinigra</name>
    <dbReference type="NCBI Taxonomy" id="261654"/>
    <lineage>
        <taxon>Bacteria</taxon>
        <taxon>Bacillati</taxon>
        <taxon>Actinomycetota</taxon>
        <taxon>Actinomycetes</taxon>
        <taxon>Micromonosporales</taxon>
        <taxon>Micromonosporaceae</taxon>
        <taxon>Micromonospora</taxon>
    </lineage>
</organism>
<dbReference type="Pfam" id="PF04717">
    <property type="entry name" value="Phage_base_V"/>
    <property type="match status" value="1"/>
</dbReference>